<dbReference type="EMBL" id="FNQS01000012">
    <property type="protein sequence ID" value="SEA94379.1"/>
    <property type="molecule type" value="Genomic_DNA"/>
</dbReference>
<evidence type="ECO:0000313" key="1">
    <source>
        <dbReference type="EMBL" id="SEA94379.1"/>
    </source>
</evidence>
<dbReference type="PANTHER" id="PTHR32432:SF3">
    <property type="entry name" value="ETHANOLAMINE UTILIZATION PROTEIN EUTJ"/>
    <property type="match status" value="1"/>
</dbReference>
<dbReference type="Gene3D" id="3.30.420.40">
    <property type="match status" value="1"/>
</dbReference>
<dbReference type="eggNOG" id="COG4972">
    <property type="taxonomic scope" value="Bacteria"/>
</dbReference>
<dbReference type="Proteomes" id="UP000187280">
    <property type="component" value="Unassembled WGS sequence"/>
</dbReference>
<accession>A0A1H4FAQ1</accession>
<keyword evidence="2" id="KW-1185">Reference proteome</keyword>
<reference evidence="1 2" key="1">
    <citation type="submission" date="2016-10" db="EMBL/GenBank/DDBJ databases">
        <authorList>
            <person name="de Groot N.N."/>
        </authorList>
    </citation>
    <scope>NUCLEOTIDE SEQUENCE [LARGE SCALE GENOMIC DNA]</scope>
    <source>
        <strain evidence="1 2">ATCC 29281</strain>
    </source>
</reference>
<dbReference type="InterPro" id="IPR005883">
    <property type="entry name" value="PilM"/>
</dbReference>
<dbReference type="GeneID" id="97765829"/>
<name>A0A1H4FAQ1_9GAMM</name>
<gene>
    <name evidence="1" type="ORF">SAMN02982996_02986</name>
</gene>
<dbReference type="RefSeq" id="WP_074729242.1">
    <property type="nucleotide sequence ID" value="NZ_FNQS01000012.1"/>
</dbReference>
<dbReference type="InterPro" id="IPR050696">
    <property type="entry name" value="FtsA/MreB"/>
</dbReference>
<organism evidence="1 2">
    <name type="scientific">Lonsdalea quercina</name>
    <dbReference type="NCBI Taxonomy" id="71657"/>
    <lineage>
        <taxon>Bacteria</taxon>
        <taxon>Pseudomonadati</taxon>
        <taxon>Pseudomonadota</taxon>
        <taxon>Gammaproteobacteria</taxon>
        <taxon>Enterobacterales</taxon>
        <taxon>Pectobacteriaceae</taxon>
        <taxon>Lonsdalea</taxon>
    </lineage>
</organism>
<dbReference type="Pfam" id="PF11104">
    <property type="entry name" value="PilM_2"/>
    <property type="match status" value="1"/>
</dbReference>
<protein>
    <submittedName>
        <fullName evidence="1">Pilus assembly protein HofM</fullName>
    </submittedName>
</protein>
<dbReference type="STRING" id="71657.SAMN02982996_02986"/>
<dbReference type="InterPro" id="IPR043129">
    <property type="entry name" value="ATPase_NBD"/>
</dbReference>
<dbReference type="AlphaFoldDB" id="A0A1H4FAQ1"/>
<dbReference type="PANTHER" id="PTHR32432">
    <property type="entry name" value="CELL DIVISION PROTEIN FTSA-RELATED"/>
    <property type="match status" value="1"/>
</dbReference>
<dbReference type="SUPFAM" id="SSF53067">
    <property type="entry name" value="Actin-like ATPase domain"/>
    <property type="match status" value="1"/>
</dbReference>
<proteinExistence type="predicted"/>
<dbReference type="Gene3D" id="3.30.1490.300">
    <property type="match status" value="1"/>
</dbReference>
<evidence type="ECO:0000313" key="2">
    <source>
        <dbReference type="Proteomes" id="UP000187280"/>
    </source>
</evidence>
<sequence>MAYHIWRVGLDIQNGVVRALAVQRRRDGWQLRHWWQLPLPGDTLRAGSLHDPDSLCEVLHQWRRELPRFISLRIALPPALIFQHRMVAPDPRLREPERSGYIEKMASKTLPVSVEALALDYRDDPHTPDTVLVTAARKTALTAWLSCLAKAGLYADVVDISPCALRCVARQVGISPHAPLLHRFKDSWLWISPVGQPLHFGTFTSQDRGEHATLLDCISEIDERFPASAHYPIYLSSSVSNRDVGETERLIPWSPLVAFNYQQAPLPMEPSTFAIAAGLALRPGDD</sequence>